<evidence type="ECO:0000256" key="1">
    <source>
        <dbReference type="SAM" id="MobiDB-lite"/>
    </source>
</evidence>
<dbReference type="HOGENOM" id="CLU_2392764_0_0_2"/>
<evidence type="ECO:0000313" key="2">
    <source>
        <dbReference type="EMBL" id="ADC64808.1"/>
    </source>
</evidence>
<keyword evidence="3" id="KW-1185">Reference proteome</keyword>
<dbReference type="eggNOG" id="arCOG07534">
    <property type="taxonomic scope" value="Archaea"/>
</dbReference>
<organism evidence="2 3">
    <name type="scientific">Ferroglobus placidus (strain DSM 10642 / AEDII12DO)</name>
    <dbReference type="NCBI Taxonomy" id="589924"/>
    <lineage>
        <taxon>Archaea</taxon>
        <taxon>Methanobacteriati</taxon>
        <taxon>Methanobacteriota</taxon>
        <taxon>Archaeoglobi</taxon>
        <taxon>Archaeoglobales</taxon>
        <taxon>Archaeoglobaceae</taxon>
        <taxon>Ferroglobus</taxon>
    </lineage>
</organism>
<dbReference type="EMBL" id="CP001899">
    <property type="protein sequence ID" value="ADC64808.1"/>
    <property type="molecule type" value="Genomic_DNA"/>
</dbReference>
<proteinExistence type="predicted"/>
<dbReference type="Proteomes" id="UP000002613">
    <property type="component" value="Chromosome"/>
</dbReference>
<reference evidence="3" key="1">
    <citation type="submission" date="2010-02" db="EMBL/GenBank/DDBJ databases">
        <title>Complete sequence of Ferroglobus placidus DSM 10642.</title>
        <authorList>
            <consortium name="US DOE Joint Genome Institute"/>
            <person name="Lucas S."/>
            <person name="Copeland A."/>
            <person name="Lapidus A."/>
            <person name="Cheng J.-F."/>
            <person name="Bruce D."/>
            <person name="Goodwin L."/>
            <person name="Pitluck S."/>
            <person name="Saunders E."/>
            <person name="Brettin T."/>
            <person name="Detter J.C."/>
            <person name="Han C."/>
            <person name="Tapia R."/>
            <person name="Larimer F."/>
            <person name="Land M."/>
            <person name="Hauser L."/>
            <person name="Kyrpides N."/>
            <person name="Ivanova N."/>
            <person name="Holmes D."/>
            <person name="Lovley D."/>
            <person name="Kyrpides N."/>
            <person name="Anderson I.J."/>
            <person name="Woyke T."/>
        </authorList>
    </citation>
    <scope>NUCLEOTIDE SEQUENCE [LARGE SCALE GENOMIC DNA]</scope>
    <source>
        <strain evidence="3">DSM 10642 / AEDII12DO</strain>
    </source>
</reference>
<protein>
    <submittedName>
        <fullName evidence="2">Uncharacterized protein</fullName>
    </submittedName>
</protein>
<dbReference type="PaxDb" id="589924-Ferp_0637"/>
<accession>D3S3H5</accession>
<dbReference type="KEGG" id="fpl:Ferp_0637"/>
<feature type="region of interest" description="Disordered" evidence="1">
    <location>
        <begin position="74"/>
        <end position="93"/>
    </location>
</feature>
<reference evidence="2 3" key="2">
    <citation type="journal article" date="2011" name="Stand. Genomic Sci.">
        <title>Complete genome sequence of Ferroglobus placidus AEDII12DO.</title>
        <authorList>
            <person name="Anderson I."/>
            <person name="Risso C."/>
            <person name="Holmes D."/>
            <person name="Lucas S."/>
            <person name="Copeland A."/>
            <person name="Lapidus A."/>
            <person name="Cheng J.F."/>
            <person name="Bruce D."/>
            <person name="Goodwin L."/>
            <person name="Pitluck S."/>
            <person name="Saunders E."/>
            <person name="Brettin T."/>
            <person name="Detter J.C."/>
            <person name="Han C."/>
            <person name="Tapia R."/>
            <person name="Larimer F."/>
            <person name="Land M."/>
            <person name="Hauser L."/>
            <person name="Woyke T."/>
            <person name="Lovley D."/>
            <person name="Kyrpides N."/>
            <person name="Ivanova N."/>
        </authorList>
    </citation>
    <scope>NUCLEOTIDE SEQUENCE [LARGE SCALE GENOMIC DNA]</scope>
    <source>
        <strain evidence="3">DSM 10642 / AEDII12DO</strain>
    </source>
</reference>
<gene>
    <name evidence="2" type="ordered locus">Ferp_0637</name>
</gene>
<name>D3S3H5_FERPA</name>
<evidence type="ECO:0000313" key="3">
    <source>
        <dbReference type="Proteomes" id="UP000002613"/>
    </source>
</evidence>
<dbReference type="GeneID" id="41344525"/>
<dbReference type="OrthoDB" id="275398at2157"/>
<dbReference type="AlphaFoldDB" id="D3S3H5"/>
<sequence length="93" mass="10545">MGIHELVTVNASVDIDPDTINLKSKGKWITAWIEIPSYDVSKINISSVYLNGIVQAENNPKYGFVRHPKIEDIDGDGYPSLWSSSIDRRSRRR</sequence>
<dbReference type="STRING" id="589924.Ferp_0637"/>
<dbReference type="RefSeq" id="WP_012965154.1">
    <property type="nucleotide sequence ID" value="NC_013849.1"/>
</dbReference>